<dbReference type="Proteomes" id="UP000708576">
    <property type="component" value="Unassembled WGS sequence"/>
</dbReference>
<gene>
    <name evidence="7" type="ORF">KEM10_05950</name>
</gene>
<accession>A0ABS5JSG7</accession>
<dbReference type="InterPro" id="IPR026444">
    <property type="entry name" value="Secre_tail"/>
</dbReference>
<dbReference type="PANTHER" id="PTHR31321:SF57">
    <property type="entry name" value="PECTINESTERASE 53-RELATED"/>
    <property type="match status" value="1"/>
</dbReference>
<organism evidence="7 8">
    <name type="scientific">Carboxylicivirga linearis</name>
    <dbReference type="NCBI Taxonomy" id="1628157"/>
    <lineage>
        <taxon>Bacteria</taxon>
        <taxon>Pseudomonadati</taxon>
        <taxon>Bacteroidota</taxon>
        <taxon>Bacteroidia</taxon>
        <taxon>Marinilabiliales</taxon>
        <taxon>Marinilabiliaceae</taxon>
        <taxon>Carboxylicivirga</taxon>
    </lineage>
</organism>
<dbReference type="InterPro" id="IPR000070">
    <property type="entry name" value="Pectinesterase_cat"/>
</dbReference>
<name>A0ABS5JSG7_9BACT</name>
<feature type="domain" description="Pectinesterase catalytic" evidence="5">
    <location>
        <begin position="922"/>
        <end position="1121"/>
    </location>
</feature>
<reference evidence="7 8" key="1">
    <citation type="journal article" date="2015" name="Int. J. Syst. Evol. Microbiol.">
        <title>Carboxylicivirga linearis sp. nov., isolated from a sea cucumber culture pond.</title>
        <authorList>
            <person name="Wang F.Q."/>
            <person name="Zhou Y.X."/>
            <person name="Lin X.Z."/>
            <person name="Chen G.J."/>
            <person name="Du Z.J."/>
        </authorList>
    </citation>
    <scope>NUCLEOTIDE SEQUENCE [LARGE SCALE GENOMIC DNA]</scope>
    <source>
        <strain evidence="7 8">FB218</strain>
    </source>
</reference>
<dbReference type="Pfam" id="PF18962">
    <property type="entry name" value="Por_Secre_tail"/>
    <property type="match status" value="1"/>
</dbReference>
<dbReference type="InterPro" id="IPR012334">
    <property type="entry name" value="Pectin_lyas_fold"/>
</dbReference>
<evidence type="ECO:0000259" key="6">
    <source>
        <dbReference type="Pfam" id="PF18962"/>
    </source>
</evidence>
<dbReference type="NCBIfam" id="TIGR04183">
    <property type="entry name" value="Por_Secre_tail"/>
    <property type="match status" value="1"/>
</dbReference>
<keyword evidence="8" id="KW-1185">Reference proteome</keyword>
<sequence length="1238" mass="133310">MKKTFLLLLMTFIAYSGYGQIMGTTTYDFRDGSILPTDGSSIDNVSSSDGALTIDKGAGSAFKFNDGSHGGQFKDQNVFSIQVANKATLSFSICVYSAEGATLELKNESGETLSTISASLKNVEGATDGDLSTYTFNGSAQTLTAMLSAGGSVYIHYLTVTNEDALPGLEGMTQVWDFGAEQLSSDTYMNVLDVDAINAWYVDVAAGTAGLTLPDFTADVLTWEGKETSDRLRTSNESLTRYDSNVSSDVYTGRVYANGTVSLGDDGLPTTRYFAIELAEDDEVTVVALSQNGTGNLTFVTEEDVAIQKDQQALTNAAAEYNFIAGQAGVYRIYDETDKLSVFRVLRKNADYVTISGVVDETNAPSISEGYGIVFTNSVTGKSWTSVVASQAYSIDLPAGHTYNLSLSDANGYIITGDQSIDVTTAATVNMVVEQIALNTVSGSISGLGDDLANLELVYTPDPAQNKVYEPEVTIDVEGATYTVVLEPNCEYSIAANGVNDYIIGSNTITVTEDITSDITFTAKPVYDITITTEGLSNEAQAALGLIFTNLNEQGYSYSFGAGETIQLRDGTYQISAEGIDDYAVKLSLTSNLTVNEAAADKTLSFEQVTKWDFDEKNIESGATSYFGLIFSGTGSISNQAEKSHLVGKDGAVINVPVSTGNKVIVSYYYTAQFNLEGTDYSTESKSTSTVETAEYIYEGTEDGVVTITIGSTETVTTTYFTSIEVVEVVDYTDVITVGADKDFQSINGALDYIAKMNRTSDQRVTVMIDPGNYEEMLVIDQPNITFENVSATPSIALVNKGVDIDANAVRITSYYGHGYSYYSMGSDQKWDADVLRVNKENGYLSYDNAGSGTTNGSYWNATVVVSAEGFTAKDIIFENSYNQYISQKEAEDMVVEWSIGGKGTRPTEAGSTDVQDKSFVERAAAIAITSGGDKTVLVGCRVVGRQDSFYGSKNARVVVYKGDMMGATDYIFGGMIAVFYKSNLVLNTSDDSNDVAYITAAQQESGRGYLMYECTIKSAELSTETASTSESKPGYFGRPWAPTTSEVVFYNTTINATTNSSFNGQSLIMPEGWKSTLGGESAYMYEYGTIENSGEDNSGNRASWSTLLSSEVLLDDTEISTYNFTKGSDEWDPIPGLIADDPSTGFTVQEKVKLKLMQNVPNPAIANTIITYQLEESADVFLTIYNSTGGVVKIIKDGYQLSGSHQINLSVDGLSSGMYFYSMKAGSEVLTKKMLVK</sequence>
<dbReference type="SUPFAM" id="SSF51126">
    <property type="entry name" value="Pectin lyase-like"/>
    <property type="match status" value="1"/>
</dbReference>
<evidence type="ECO:0000259" key="5">
    <source>
        <dbReference type="Pfam" id="PF01095"/>
    </source>
</evidence>
<evidence type="ECO:0000313" key="7">
    <source>
        <dbReference type="EMBL" id="MBS2097815.1"/>
    </source>
</evidence>
<feature type="domain" description="Secretion system C-terminal sorting" evidence="6">
    <location>
        <begin position="1162"/>
        <end position="1237"/>
    </location>
</feature>
<evidence type="ECO:0000256" key="3">
    <source>
        <dbReference type="ARBA" id="ARBA00023085"/>
    </source>
</evidence>
<comment type="caution">
    <text evidence="7">The sequence shown here is derived from an EMBL/GenBank/DDBJ whole genome shotgun (WGS) entry which is preliminary data.</text>
</comment>
<evidence type="ECO:0000256" key="1">
    <source>
        <dbReference type="ARBA" id="ARBA00008891"/>
    </source>
</evidence>
<keyword evidence="2" id="KW-0378">Hydrolase</keyword>
<dbReference type="EMBL" id="JAGUCO010000003">
    <property type="protein sequence ID" value="MBS2097815.1"/>
    <property type="molecule type" value="Genomic_DNA"/>
</dbReference>
<dbReference type="Pfam" id="PF01095">
    <property type="entry name" value="Pectinesterase"/>
    <property type="match status" value="1"/>
</dbReference>
<keyword evidence="3" id="KW-0063">Aspartyl esterase</keyword>
<dbReference type="Gene3D" id="2.160.20.10">
    <property type="entry name" value="Single-stranded right-handed beta-helix, Pectin lyase-like"/>
    <property type="match status" value="1"/>
</dbReference>
<keyword evidence="4" id="KW-0732">Signal</keyword>
<evidence type="ECO:0000256" key="2">
    <source>
        <dbReference type="ARBA" id="ARBA00022801"/>
    </source>
</evidence>
<feature type="chain" id="PRO_5047448189" evidence="4">
    <location>
        <begin position="22"/>
        <end position="1238"/>
    </location>
</feature>
<evidence type="ECO:0000313" key="8">
    <source>
        <dbReference type="Proteomes" id="UP000708576"/>
    </source>
</evidence>
<comment type="similarity">
    <text evidence="1">Belongs to the pectinesterase family.</text>
</comment>
<dbReference type="InterPro" id="IPR011050">
    <property type="entry name" value="Pectin_lyase_fold/virulence"/>
</dbReference>
<feature type="signal peptide" evidence="4">
    <location>
        <begin position="1"/>
        <end position="21"/>
    </location>
</feature>
<proteinExistence type="inferred from homology"/>
<protein>
    <submittedName>
        <fullName evidence="7">T9SS type A sorting domain-containing protein</fullName>
    </submittedName>
</protein>
<dbReference type="PANTHER" id="PTHR31321">
    <property type="entry name" value="ACYL-COA THIOESTER HYDROLASE YBHC-RELATED"/>
    <property type="match status" value="1"/>
</dbReference>
<evidence type="ECO:0000256" key="4">
    <source>
        <dbReference type="SAM" id="SignalP"/>
    </source>
</evidence>
<dbReference type="RefSeq" id="WP_212214706.1">
    <property type="nucleotide sequence ID" value="NZ_JAGUCO010000003.1"/>
</dbReference>